<proteinExistence type="predicted"/>
<dbReference type="InterPro" id="IPR036388">
    <property type="entry name" value="WH-like_DNA-bd_sf"/>
</dbReference>
<accession>A0A3Q9BV02</accession>
<dbReference type="SUPFAM" id="SSF53697">
    <property type="entry name" value="SIS domain"/>
    <property type="match status" value="1"/>
</dbReference>
<dbReference type="Gene3D" id="1.10.10.10">
    <property type="entry name" value="Winged helix-like DNA-binding domain superfamily/Winged helix DNA-binding domain"/>
    <property type="match status" value="1"/>
</dbReference>
<dbReference type="CDD" id="cd05013">
    <property type="entry name" value="SIS_RpiR"/>
    <property type="match status" value="1"/>
</dbReference>
<dbReference type="Pfam" id="PF01418">
    <property type="entry name" value="HTH_6"/>
    <property type="match status" value="1"/>
</dbReference>
<dbReference type="InterPro" id="IPR001347">
    <property type="entry name" value="SIS_dom"/>
</dbReference>
<evidence type="ECO:0000256" key="1">
    <source>
        <dbReference type="ARBA" id="ARBA00023015"/>
    </source>
</evidence>
<evidence type="ECO:0000313" key="7">
    <source>
        <dbReference type="EMBL" id="AZP14388.1"/>
    </source>
</evidence>
<reference evidence="7 8" key="1">
    <citation type="journal article" date="2011" name="Int. J. Syst. Evol. Microbiol.">
        <title>Description of Undibacterium oligocarboniphilum sp. nov., isolated from purified water, and Undibacterium pigrum strain CCUG 49012 as the type strain of Undibacterium parvum sp. nov., and emended descriptions of the genus Undibacterium and the species Undibacterium pigrum.</title>
        <authorList>
            <person name="Eder W."/>
            <person name="Wanner G."/>
            <person name="Ludwig W."/>
            <person name="Busse H.J."/>
            <person name="Ziemke-Kageler F."/>
            <person name="Lang E."/>
        </authorList>
    </citation>
    <scope>NUCLEOTIDE SEQUENCE [LARGE SCALE GENOMIC DNA]</scope>
    <source>
        <strain evidence="7 8">DSM 23061</strain>
    </source>
</reference>
<dbReference type="InterPro" id="IPR047640">
    <property type="entry name" value="RpiR-like"/>
</dbReference>
<dbReference type="PANTHER" id="PTHR30514">
    <property type="entry name" value="GLUCOKINASE"/>
    <property type="match status" value="1"/>
</dbReference>
<dbReference type="InterPro" id="IPR000281">
    <property type="entry name" value="HTH_RpiR"/>
</dbReference>
<dbReference type="GO" id="GO:0003677">
    <property type="term" value="F:DNA binding"/>
    <property type="evidence" value="ECO:0007669"/>
    <property type="project" value="UniProtKB-KW"/>
</dbReference>
<dbReference type="EMBL" id="CP034464">
    <property type="protein sequence ID" value="AZP14388.1"/>
    <property type="molecule type" value="Genomic_DNA"/>
</dbReference>
<dbReference type="KEGG" id="upv:EJN92_03275"/>
<dbReference type="PANTHER" id="PTHR30514:SF18">
    <property type="entry name" value="RPIR-FAMILY TRANSCRIPTIONAL REGULATOR"/>
    <property type="match status" value="1"/>
</dbReference>
<dbReference type="InterPro" id="IPR009057">
    <property type="entry name" value="Homeodomain-like_sf"/>
</dbReference>
<organism evidence="7 8">
    <name type="scientific">Undibacterium parvum</name>
    <dbReference type="NCBI Taxonomy" id="401471"/>
    <lineage>
        <taxon>Bacteria</taxon>
        <taxon>Pseudomonadati</taxon>
        <taxon>Pseudomonadota</taxon>
        <taxon>Betaproteobacteria</taxon>
        <taxon>Burkholderiales</taxon>
        <taxon>Oxalobacteraceae</taxon>
        <taxon>Undibacterium</taxon>
    </lineage>
</organism>
<feature type="domain" description="HTH rpiR-type" evidence="5">
    <location>
        <begin position="6"/>
        <end position="82"/>
    </location>
</feature>
<dbReference type="Gene3D" id="3.40.50.10490">
    <property type="entry name" value="Glucose-6-phosphate isomerase like protein, domain 1"/>
    <property type="match status" value="1"/>
</dbReference>
<feature type="domain" description="SIS" evidence="6">
    <location>
        <begin position="129"/>
        <end position="268"/>
    </location>
</feature>
<keyword evidence="4" id="KW-0804">Transcription</keyword>
<protein>
    <submittedName>
        <fullName evidence="7">MurR/RpiR family transcriptional regulator</fullName>
    </submittedName>
</protein>
<gene>
    <name evidence="7" type="ORF">EJN92_03275</name>
</gene>
<keyword evidence="2" id="KW-0238">DNA-binding</keyword>
<dbReference type="GO" id="GO:0006096">
    <property type="term" value="P:glycolytic process"/>
    <property type="evidence" value="ECO:0007669"/>
    <property type="project" value="UniProtKB-KW"/>
</dbReference>
<evidence type="ECO:0000259" key="6">
    <source>
        <dbReference type="PROSITE" id="PS51464"/>
    </source>
</evidence>
<evidence type="ECO:0000256" key="3">
    <source>
        <dbReference type="ARBA" id="ARBA00023152"/>
    </source>
</evidence>
<dbReference type="InterPro" id="IPR035472">
    <property type="entry name" value="RpiR-like_SIS"/>
</dbReference>
<dbReference type="InterPro" id="IPR046348">
    <property type="entry name" value="SIS_dom_sf"/>
</dbReference>
<dbReference type="GO" id="GO:0097367">
    <property type="term" value="F:carbohydrate derivative binding"/>
    <property type="evidence" value="ECO:0007669"/>
    <property type="project" value="InterPro"/>
</dbReference>
<name>A0A3Q9BV02_9BURK</name>
<dbReference type="PROSITE" id="PS51071">
    <property type="entry name" value="HTH_RPIR"/>
    <property type="match status" value="1"/>
</dbReference>
<keyword evidence="1" id="KW-0805">Transcription regulation</keyword>
<evidence type="ECO:0000256" key="4">
    <source>
        <dbReference type="ARBA" id="ARBA00023163"/>
    </source>
</evidence>
<dbReference type="Pfam" id="PF01380">
    <property type="entry name" value="SIS"/>
    <property type="match status" value="1"/>
</dbReference>
<evidence type="ECO:0000313" key="8">
    <source>
        <dbReference type="Proteomes" id="UP000275663"/>
    </source>
</evidence>
<dbReference type="Proteomes" id="UP000275663">
    <property type="component" value="Chromosome"/>
</dbReference>
<dbReference type="GO" id="GO:0003700">
    <property type="term" value="F:DNA-binding transcription factor activity"/>
    <property type="evidence" value="ECO:0007669"/>
    <property type="project" value="InterPro"/>
</dbReference>
<dbReference type="PROSITE" id="PS51464">
    <property type="entry name" value="SIS"/>
    <property type="match status" value="1"/>
</dbReference>
<keyword evidence="8" id="KW-1185">Reference proteome</keyword>
<keyword evidence="3" id="KW-0324">Glycolysis</keyword>
<dbReference type="AlphaFoldDB" id="A0A3Q9BV02"/>
<evidence type="ECO:0000256" key="2">
    <source>
        <dbReference type="ARBA" id="ARBA00023125"/>
    </source>
</evidence>
<evidence type="ECO:0000259" key="5">
    <source>
        <dbReference type="PROSITE" id="PS51071"/>
    </source>
</evidence>
<dbReference type="OrthoDB" id="8998729at2"/>
<dbReference type="SUPFAM" id="SSF46689">
    <property type="entry name" value="Homeodomain-like"/>
    <property type="match status" value="1"/>
</dbReference>
<sequence length="303" mass="32475">MVFAQSTLGTSLMTVLQDGTSSYKRIADYLLRNQVKVTALGIEDLAEQCQSSTATVSRFARDMGFSNYAGLRNQIAETVQAVFQPVEKLRNTIENRNTSASTASASLQYASANIDAASHSINEQLMSQIVGRLTKASTVYIMGFGLSSHLAGMLALHLQPFCSHVVEVVAYGGTEVAAGHLANITEKDVLVVISFPRYALDVIRLTQFARMHSTCIVAITDSPASPIAQLGDYLLLAPSSHSILPSSASAAVAVIEALVSSIMVSNKKNVEKAMRLTEALAAYLHNADSNLKFPITDSSKTKK</sequence>